<dbReference type="EMBL" id="PP869205">
    <property type="protein sequence ID" value="XCN28446.1"/>
    <property type="molecule type" value="Genomic_DNA"/>
</dbReference>
<gene>
    <name evidence="1" type="primary">PAL9_54</name>
</gene>
<name>A0AAU8KY52_9CAUD</name>
<sequence length="198" mass="22023">MTEMTQAQSRNREVLLSTLSAVQELFDQGSASIQVTIVKEDENGNDAEPYTKDVTFRACKLKHLGPLTHLIQGMVSGLGEPEVVKLLEYVSEAQTRQLEQGIDPYKLDTEGLVREAGIVGNLVRQLFTGAADLLPQYVDLFTNLTKEEVEELEFTDVCLVCYGIFARNFSFFTQNGPLLFQAFVAAVGPRMNKAKVKK</sequence>
<proteinExistence type="predicted"/>
<organism evidence="1">
    <name type="scientific">Pseudomonas phage PA_L9</name>
    <dbReference type="NCBI Taxonomy" id="3232177"/>
    <lineage>
        <taxon>Viruses</taxon>
        <taxon>Duplodnaviria</taxon>
        <taxon>Heunggongvirae</taxon>
        <taxon>Uroviricota</taxon>
        <taxon>Caudoviricetes</taxon>
        <taxon>Samunavirus</taxon>
    </lineage>
</organism>
<accession>A0AAU8KY52</accession>
<protein>
    <submittedName>
        <fullName evidence="1">Uncharacterized protein</fullName>
    </submittedName>
</protein>
<reference evidence="1" key="1">
    <citation type="submission" date="2024-06" db="EMBL/GenBank/DDBJ databases">
        <authorList>
            <person name="Ma Y."/>
            <person name="Tan X."/>
            <person name="Yang Y."/>
        </authorList>
    </citation>
    <scope>NUCLEOTIDE SEQUENCE</scope>
</reference>
<evidence type="ECO:0000313" key="1">
    <source>
        <dbReference type="EMBL" id="XCN28446.1"/>
    </source>
</evidence>